<dbReference type="Pfam" id="PF12796">
    <property type="entry name" value="Ank_2"/>
    <property type="match status" value="4"/>
</dbReference>
<dbReference type="PROSITE" id="PS50088">
    <property type="entry name" value="ANK_REPEAT"/>
    <property type="match status" value="10"/>
</dbReference>
<dbReference type="SUPFAM" id="SSF56112">
    <property type="entry name" value="Protein kinase-like (PK-like)"/>
    <property type="match status" value="1"/>
</dbReference>
<evidence type="ECO:0000256" key="1">
    <source>
        <dbReference type="ARBA" id="ARBA00022737"/>
    </source>
</evidence>
<gene>
    <name evidence="5" type="ORF">APZ42_015805</name>
</gene>
<feature type="repeat" description="ANK" evidence="3">
    <location>
        <begin position="843"/>
        <end position="879"/>
    </location>
</feature>
<evidence type="ECO:0000313" key="5">
    <source>
        <dbReference type="EMBL" id="KZS17814.1"/>
    </source>
</evidence>
<dbReference type="Proteomes" id="UP000076858">
    <property type="component" value="Unassembled WGS sequence"/>
</dbReference>
<dbReference type="OrthoDB" id="6359405at2759"/>
<feature type="repeat" description="ANK" evidence="3">
    <location>
        <begin position="589"/>
        <end position="624"/>
    </location>
</feature>
<evidence type="ECO:0000256" key="2">
    <source>
        <dbReference type="ARBA" id="ARBA00023043"/>
    </source>
</evidence>
<keyword evidence="6" id="KW-1185">Reference proteome</keyword>
<feature type="repeat" description="ANK" evidence="3">
    <location>
        <begin position="446"/>
        <end position="481"/>
    </location>
</feature>
<dbReference type="InterPro" id="IPR002110">
    <property type="entry name" value="Ankyrin_rpt"/>
</dbReference>
<dbReference type="PANTHER" id="PTHR24198:SF165">
    <property type="entry name" value="ANKYRIN REPEAT-CONTAINING PROTEIN-RELATED"/>
    <property type="match status" value="1"/>
</dbReference>
<name>A0A162NAF4_9CRUS</name>
<dbReference type="Gene3D" id="1.25.40.20">
    <property type="entry name" value="Ankyrin repeat-containing domain"/>
    <property type="match status" value="4"/>
</dbReference>
<dbReference type="PANTHER" id="PTHR24198">
    <property type="entry name" value="ANKYRIN REPEAT AND PROTEIN KINASE DOMAIN-CONTAINING PROTEIN"/>
    <property type="match status" value="1"/>
</dbReference>
<feature type="repeat" description="ANK" evidence="3">
    <location>
        <begin position="733"/>
        <end position="769"/>
    </location>
</feature>
<feature type="repeat" description="ANK" evidence="3">
    <location>
        <begin position="807"/>
        <end position="842"/>
    </location>
</feature>
<comment type="caution">
    <text evidence="5">The sequence shown here is derived from an EMBL/GenBank/DDBJ whole genome shotgun (WGS) entry which is preliminary data.</text>
</comment>
<keyword evidence="2 3" id="KW-0040">ANK repeat</keyword>
<reference evidence="5 6" key="1">
    <citation type="submission" date="2016-03" db="EMBL/GenBank/DDBJ databases">
        <title>EvidentialGene: Evidence-directed Construction of Genes on Genomes.</title>
        <authorList>
            <person name="Gilbert D.G."/>
            <person name="Choi J.-H."/>
            <person name="Mockaitis K."/>
            <person name="Colbourne J."/>
            <person name="Pfrender M."/>
        </authorList>
    </citation>
    <scope>NUCLEOTIDE SEQUENCE [LARGE SCALE GENOMIC DNA]</scope>
    <source>
        <strain evidence="5 6">Xinb3</strain>
        <tissue evidence="5">Complete organism</tissue>
    </source>
</reference>
<feature type="repeat" description="ANK" evidence="3">
    <location>
        <begin position="482"/>
        <end position="517"/>
    </location>
</feature>
<feature type="repeat" description="ANK" evidence="3">
    <location>
        <begin position="880"/>
        <end position="915"/>
    </location>
</feature>
<dbReference type="EMBL" id="LRGB01000568">
    <property type="protein sequence ID" value="KZS17814.1"/>
    <property type="molecule type" value="Genomic_DNA"/>
</dbReference>
<accession>A0A162NAF4</accession>
<feature type="domain" description="Protein kinase" evidence="4">
    <location>
        <begin position="1"/>
        <end position="93"/>
    </location>
</feature>
<feature type="repeat" description="ANK" evidence="3">
    <location>
        <begin position="698"/>
        <end position="732"/>
    </location>
</feature>
<organism evidence="5 6">
    <name type="scientific">Daphnia magna</name>
    <dbReference type="NCBI Taxonomy" id="35525"/>
    <lineage>
        <taxon>Eukaryota</taxon>
        <taxon>Metazoa</taxon>
        <taxon>Ecdysozoa</taxon>
        <taxon>Arthropoda</taxon>
        <taxon>Crustacea</taxon>
        <taxon>Branchiopoda</taxon>
        <taxon>Diplostraca</taxon>
        <taxon>Cladocera</taxon>
        <taxon>Anomopoda</taxon>
        <taxon>Daphniidae</taxon>
        <taxon>Daphnia</taxon>
    </lineage>
</organism>
<feature type="repeat" description="ANK" evidence="3">
    <location>
        <begin position="553"/>
        <end position="588"/>
    </location>
</feature>
<evidence type="ECO:0000256" key="3">
    <source>
        <dbReference type="PROSITE-ProRule" id="PRU00023"/>
    </source>
</evidence>
<dbReference type="SUPFAM" id="SSF48403">
    <property type="entry name" value="Ankyrin repeat"/>
    <property type="match status" value="3"/>
</dbReference>
<evidence type="ECO:0000259" key="4">
    <source>
        <dbReference type="PROSITE" id="PS50011"/>
    </source>
</evidence>
<proteinExistence type="predicted"/>
<dbReference type="Gene3D" id="1.10.510.10">
    <property type="entry name" value="Transferase(Phosphotransferase) domain 1"/>
    <property type="match status" value="1"/>
</dbReference>
<sequence>MAPELLTAPAGGYPATFASDIYALGITIARIVLKGDHPFTSDRNTKSNSMVRGLVPPNLHDLSWDLIDLIIALTAKDPAKRPIMPLVLYHPYFALTNDKTKRHFVDHLLAHINSKENKNNSMKQTFNNHSFQEWYRIIIADTPETVEEIAEREETLKMFRKFKPKSTIESLYGPAKQYKQKITDAIKKEYDDNIGNLIDQTFSDHALFARDHAISRTFSQPSPEFVFREGNGENDANSENHTNQANSTQFLQSQLYRNRLHKAIRSKPALLGSYFWSRLADMVKNKPGDVSETAGRKKSTGEKKHQLAQLKYWITNELQWTNLFYDDREQIADKLWKTKYPKTYQASENTTNKIIRTVAKCNMSPTVLSELLNWIGTSPNSVLLHEIVQSHDPSAPENVKMILQKHWFREENFSSVHLAAFNEGNWANEIMKALLDNNRIPTVTADGLTPTHIAALNESSFGQTLLKLLLDKGANPNASFQNGTTPVHWAATNQGKYAAEILKCLLDHGGDSDKIAENGLKPIHYAMMNTGDSALKLMDLLLEQRGANVVDNAGRTLLHLALSAEEECSQKILKKLIESGENPSIGDNRKRTPLHLAARNEKNQQLELMRILLQNSSDPNAVDQSGLTPVHYAAANKGEHAHEKLKLLLACKGNLTIKDKDGLTPIHYAIINTGKCGAEMRKLVGVNPEKTNAHLNSNGETLLHRLVSKNDGQLQLVRMVIDNGGNPNATDKFGRSPVHSVITSNESLAGLDILRLLLAKGGKANLRDKEKQFTPVHYVASSLRERTTEKMKILLSSGGDVNAQGNDAITPLHLAVANSGIYGPQLIKTLLKFKANVDATDDRKQTPMHKAISNENNDIGFDAILQLVEKGANPNARDSKGLTPIHYAVRHARRNSLKIVKLLLEHGGNMNIEDNTGMTPQRLAEYCLPECLTLNENLNDEE</sequence>
<dbReference type="InterPro" id="IPR036770">
    <property type="entry name" value="Ankyrin_rpt-contain_sf"/>
</dbReference>
<feature type="repeat" description="ANK" evidence="3">
    <location>
        <begin position="625"/>
        <end position="660"/>
    </location>
</feature>
<dbReference type="STRING" id="35525.A0A162NAF4"/>
<dbReference type="PROSITE" id="PS50011">
    <property type="entry name" value="PROTEIN_KINASE_DOM"/>
    <property type="match status" value="1"/>
</dbReference>
<dbReference type="AlphaFoldDB" id="A0A162NAF4"/>
<dbReference type="SMART" id="SM00248">
    <property type="entry name" value="ANK"/>
    <property type="match status" value="14"/>
</dbReference>
<keyword evidence="1" id="KW-0677">Repeat</keyword>
<dbReference type="InterPro" id="IPR000719">
    <property type="entry name" value="Prot_kinase_dom"/>
</dbReference>
<protein>
    <submittedName>
        <fullName evidence="5">Ankycorbin-like protein</fullName>
    </submittedName>
</protein>
<dbReference type="PROSITE" id="PS50297">
    <property type="entry name" value="ANK_REP_REGION"/>
    <property type="match status" value="5"/>
</dbReference>
<dbReference type="InterPro" id="IPR011009">
    <property type="entry name" value="Kinase-like_dom_sf"/>
</dbReference>
<dbReference type="GO" id="GO:0005524">
    <property type="term" value="F:ATP binding"/>
    <property type="evidence" value="ECO:0007669"/>
    <property type="project" value="InterPro"/>
</dbReference>
<evidence type="ECO:0000313" key="6">
    <source>
        <dbReference type="Proteomes" id="UP000076858"/>
    </source>
</evidence>
<dbReference type="GO" id="GO:0004672">
    <property type="term" value="F:protein kinase activity"/>
    <property type="evidence" value="ECO:0007669"/>
    <property type="project" value="InterPro"/>
</dbReference>